<dbReference type="OrthoDB" id="7917288at2"/>
<feature type="transmembrane region" description="Helical" evidence="1">
    <location>
        <begin position="148"/>
        <end position="169"/>
    </location>
</feature>
<feature type="transmembrane region" description="Helical" evidence="1">
    <location>
        <begin position="39"/>
        <end position="57"/>
    </location>
</feature>
<name>A0A3S8U7I5_9RHOB</name>
<protein>
    <submittedName>
        <fullName evidence="2">Ferric reductase</fullName>
    </submittedName>
</protein>
<dbReference type="AlphaFoldDB" id="A0A3S8U7I5"/>
<evidence type="ECO:0000313" key="2">
    <source>
        <dbReference type="EMBL" id="AZL59571.1"/>
    </source>
</evidence>
<accession>A0A3S8U7I5</accession>
<dbReference type="KEGG" id="taw:EI545_12435"/>
<keyword evidence="1" id="KW-0472">Membrane</keyword>
<reference evidence="2 3" key="1">
    <citation type="submission" date="2018-12" db="EMBL/GenBank/DDBJ databases">
        <title>Complete genome sequencing of Tabrizicola sp. K13M18.</title>
        <authorList>
            <person name="Bae J.-W."/>
        </authorList>
    </citation>
    <scope>NUCLEOTIDE SEQUENCE [LARGE SCALE GENOMIC DNA]</scope>
    <source>
        <strain evidence="2 3">K13M18</strain>
    </source>
</reference>
<evidence type="ECO:0000256" key="1">
    <source>
        <dbReference type="SAM" id="Phobius"/>
    </source>
</evidence>
<feature type="transmembrane region" description="Helical" evidence="1">
    <location>
        <begin position="118"/>
        <end position="136"/>
    </location>
</feature>
<gene>
    <name evidence="2" type="ORF">EI545_12435</name>
</gene>
<organism evidence="2 3">
    <name type="scientific">Tabrizicola piscis</name>
    <dbReference type="NCBI Taxonomy" id="2494374"/>
    <lineage>
        <taxon>Bacteria</taxon>
        <taxon>Pseudomonadati</taxon>
        <taxon>Pseudomonadota</taxon>
        <taxon>Alphaproteobacteria</taxon>
        <taxon>Rhodobacterales</taxon>
        <taxon>Paracoccaceae</taxon>
        <taxon>Tabrizicola</taxon>
    </lineage>
</organism>
<sequence length="205" mass="21596">MSRRTTVVRATLGWAALATATGLPIYASAVSPLLAWRDPIYIVAGLAGVVALALLLVQPLAAGGYLPGLTAAGGRRLNRALGVALVALVIMHVAALWITSPPDVVDALLFASPTPFAAWGVIAMWAVFASGLLVAFRRKLRLTPALWRVIHTMLALVIVVGSVVHAALIDGTMEQLSKLALCVLVLAVTAKVIARVWVQASRTRR</sequence>
<dbReference type="Proteomes" id="UP000282002">
    <property type="component" value="Chromosome"/>
</dbReference>
<dbReference type="RefSeq" id="WP_125325766.1">
    <property type="nucleotide sequence ID" value="NZ_CP034328.1"/>
</dbReference>
<proteinExistence type="predicted"/>
<dbReference type="EMBL" id="CP034328">
    <property type="protein sequence ID" value="AZL59571.1"/>
    <property type="molecule type" value="Genomic_DNA"/>
</dbReference>
<feature type="transmembrane region" description="Helical" evidence="1">
    <location>
        <begin position="77"/>
        <end position="98"/>
    </location>
</feature>
<keyword evidence="1" id="KW-1133">Transmembrane helix</keyword>
<keyword evidence="3" id="KW-1185">Reference proteome</keyword>
<evidence type="ECO:0000313" key="3">
    <source>
        <dbReference type="Proteomes" id="UP000282002"/>
    </source>
</evidence>
<feature type="transmembrane region" description="Helical" evidence="1">
    <location>
        <begin position="175"/>
        <end position="198"/>
    </location>
</feature>
<keyword evidence="1" id="KW-0812">Transmembrane</keyword>